<dbReference type="GO" id="GO:0003677">
    <property type="term" value="F:DNA binding"/>
    <property type="evidence" value="ECO:0007669"/>
    <property type="project" value="InterPro"/>
</dbReference>
<dbReference type="PANTHER" id="PTHR47691:SF3">
    <property type="entry name" value="HTH-TYPE TRANSCRIPTIONAL REGULATOR RV0890C-RELATED"/>
    <property type="match status" value="1"/>
</dbReference>
<organism evidence="2">
    <name type="scientific">hydrothermal vent metagenome</name>
    <dbReference type="NCBI Taxonomy" id="652676"/>
    <lineage>
        <taxon>unclassified sequences</taxon>
        <taxon>metagenomes</taxon>
        <taxon>ecological metagenomes</taxon>
    </lineage>
</organism>
<dbReference type="CDD" id="cd00093">
    <property type="entry name" value="HTH_XRE"/>
    <property type="match status" value="1"/>
</dbReference>
<evidence type="ECO:0000313" key="2">
    <source>
        <dbReference type="EMBL" id="VAW33054.1"/>
    </source>
</evidence>
<accession>A0A3B0VN32</accession>
<dbReference type="AlphaFoldDB" id="A0A3B0VN32"/>
<name>A0A3B0VN32_9ZZZZ</name>
<dbReference type="Gene3D" id="1.25.40.10">
    <property type="entry name" value="Tetratricopeptide repeat domain"/>
    <property type="match status" value="2"/>
</dbReference>
<dbReference type="InterPro" id="IPR027417">
    <property type="entry name" value="P-loop_NTPase"/>
</dbReference>
<dbReference type="Gene3D" id="1.10.260.40">
    <property type="entry name" value="lambda repressor-like DNA-binding domains"/>
    <property type="match status" value="1"/>
</dbReference>
<evidence type="ECO:0000259" key="1">
    <source>
        <dbReference type="SMART" id="SM00382"/>
    </source>
</evidence>
<dbReference type="SMART" id="SM00382">
    <property type="entry name" value="AAA"/>
    <property type="match status" value="1"/>
</dbReference>
<dbReference type="InterPro" id="IPR036388">
    <property type="entry name" value="WH-like_DNA-bd_sf"/>
</dbReference>
<dbReference type="GO" id="GO:0043531">
    <property type="term" value="F:ADP binding"/>
    <property type="evidence" value="ECO:0007669"/>
    <property type="project" value="InterPro"/>
</dbReference>
<dbReference type="InterPro" id="IPR019734">
    <property type="entry name" value="TPR_rpt"/>
</dbReference>
<dbReference type="InterPro" id="IPR041617">
    <property type="entry name" value="TPR_MalT"/>
</dbReference>
<dbReference type="SUPFAM" id="SSF48452">
    <property type="entry name" value="TPR-like"/>
    <property type="match status" value="2"/>
</dbReference>
<dbReference type="Pfam" id="PF17874">
    <property type="entry name" value="TPR_MalT"/>
    <property type="match status" value="1"/>
</dbReference>
<dbReference type="Pfam" id="PF00931">
    <property type="entry name" value="NB-ARC"/>
    <property type="match status" value="1"/>
</dbReference>
<feature type="domain" description="AAA+ ATPase" evidence="1">
    <location>
        <begin position="167"/>
        <end position="296"/>
    </location>
</feature>
<dbReference type="InterPro" id="IPR002182">
    <property type="entry name" value="NB-ARC"/>
</dbReference>
<dbReference type="Gene3D" id="1.10.10.10">
    <property type="entry name" value="Winged helix-like DNA-binding domain superfamily/Winged helix DNA-binding domain"/>
    <property type="match status" value="1"/>
</dbReference>
<gene>
    <name evidence="2" type="ORF">MNBD_CHLOROFLEXI01-489</name>
</gene>
<protein>
    <recommendedName>
        <fullName evidence="1">AAA+ ATPase domain-containing protein</fullName>
    </recommendedName>
</protein>
<dbReference type="SUPFAM" id="SSF52540">
    <property type="entry name" value="P-loop containing nucleoside triphosphate hydrolases"/>
    <property type="match status" value="1"/>
</dbReference>
<sequence length="856" mass="95344">NFHVVNSLFLVRCRGVNENRTRIIVKNPFQLADLLTQFIKRSGYTSGQLAKLSGVPKPTIVNWMEGRVRRPRTLNDLVRLTAVLHLSEAEASQLLQSAGHPTIAELRLDLQQMPDETLAKLINHWETKPSTTANKPAPFQAMAHLPYFVGRWELLEKLRTMLLAGDHATIYSIQGMGGVGKTALAAHLAYQLRSHFPDGVLWARVDTSDTMSILSTFASAYGLDVRQYGDLGSRSRIVRELLANKRALIVLDNAQSSEQVKPLLPPTGACAVLVTTRRQDLAVMRGASRFMLGPFDPKGKESLLLFGQVLGDDRVAEERPLFVELANLLGHLPLAVDIAAGRLAYEPGWTTTDFLQRVRQEQRRLVELESEDQSVRLSFNTSFQHLTEDQQQFFAALAVFAGDDFSSEAAAAVADMSHELGQDYLRKLYALSLLQAGRETAVDQPNRYRLHLLLRDYAGEQLGDETAVQQRLIYYFAAFVPAHSHDFATLDLEQKNVLTALQLARALGQTSDFVTGVLAIYLFWEAKGLYGLAADYLRKMETACPLEGAGAVSPQTDPMIRLKFHHYRGRLAQRLGEYIEAEARYETALALARTLQTEAHLSHLLRALGVLAARRGDYVLADSYYKEGLALAKALGHGGIVSNFLRGLGVQAYMRGDFAQAEAFYEEGLALIGMLDEKAPDAKGEGGMLWGLGVLAQEQGNLTQAQQYFEQSLALARQVGQQKRVILLLRMLAEIAVVQNLPKLAEDYWQEALLLAQDIGHRWQEARVLSEWGEYQIEVGQTAVAHETFQQLFRLARILQSRELVATALFGLARETAVRGDLELAKERGWESLDVFTAMGHIKMQEVKDWLVAVDG</sequence>
<dbReference type="InterPro" id="IPR011990">
    <property type="entry name" value="TPR-like_helical_dom_sf"/>
</dbReference>
<proteinExistence type="predicted"/>
<dbReference type="PRINTS" id="PR00364">
    <property type="entry name" value="DISEASERSIST"/>
</dbReference>
<dbReference type="SMART" id="SM00028">
    <property type="entry name" value="TPR"/>
    <property type="match status" value="5"/>
</dbReference>
<dbReference type="InterPro" id="IPR010982">
    <property type="entry name" value="Lambda_DNA-bd_dom_sf"/>
</dbReference>
<feature type="non-terminal residue" evidence="2">
    <location>
        <position position="1"/>
    </location>
</feature>
<dbReference type="InterPro" id="IPR001387">
    <property type="entry name" value="Cro/C1-type_HTH"/>
</dbReference>
<dbReference type="InterPro" id="IPR003593">
    <property type="entry name" value="AAA+_ATPase"/>
</dbReference>
<dbReference type="Gene3D" id="3.40.50.300">
    <property type="entry name" value="P-loop containing nucleotide triphosphate hydrolases"/>
    <property type="match status" value="1"/>
</dbReference>
<dbReference type="EMBL" id="UOEU01000417">
    <property type="protein sequence ID" value="VAW33054.1"/>
    <property type="molecule type" value="Genomic_DNA"/>
</dbReference>
<dbReference type="SUPFAM" id="SSF47413">
    <property type="entry name" value="lambda repressor-like DNA-binding domains"/>
    <property type="match status" value="1"/>
</dbReference>
<dbReference type="PANTHER" id="PTHR47691">
    <property type="entry name" value="REGULATOR-RELATED"/>
    <property type="match status" value="1"/>
</dbReference>
<reference evidence="2" key="1">
    <citation type="submission" date="2018-06" db="EMBL/GenBank/DDBJ databases">
        <authorList>
            <person name="Zhirakovskaya E."/>
        </authorList>
    </citation>
    <scope>NUCLEOTIDE SEQUENCE</scope>
</reference>